<dbReference type="Proteomes" id="UP000058857">
    <property type="component" value="Chromosome 1"/>
</dbReference>
<protein>
    <submittedName>
        <fullName evidence="1">Uncharacterized protein</fullName>
    </submittedName>
</protein>
<dbReference type="AlphaFoldDB" id="A0A0S2ISX1"/>
<accession>A0A0S2ISX1</accession>
<gene>
    <name evidence="1" type="ORF">LBBP_02510</name>
</gene>
<evidence type="ECO:0000313" key="1">
    <source>
        <dbReference type="EMBL" id="ALO26742.1"/>
    </source>
</evidence>
<proteinExistence type="predicted"/>
<name>A0A0S2ISX1_LEPBO</name>
<organism evidence="1">
    <name type="scientific">Leptospira borgpetersenii serovar Ballum</name>
    <dbReference type="NCBI Taxonomy" id="280505"/>
    <lineage>
        <taxon>Bacteria</taxon>
        <taxon>Pseudomonadati</taxon>
        <taxon>Spirochaetota</taxon>
        <taxon>Spirochaetia</taxon>
        <taxon>Leptospirales</taxon>
        <taxon>Leptospiraceae</taxon>
        <taxon>Leptospira</taxon>
    </lineage>
</organism>
<dbReference type="EMBL" id="CP012029">
    <property type="protein sequence ID" value="ALO26742.1"/>
    <property type="molecule type" value="Genomic_DNA"/>
</dbReference>
<reference evidence="1 2" key="1">
    <citation type="journal article" date="2015" name="PLoS Negl. Trop. Dis.">
        <title>Distribution of Plasmids in Distinct Leptospira Pathogenic Species.</title>
        <authorList>
            <person name="Wang Y."/>
            <person name="Zhuang X."/>
            <person name="Zhong Y."/>
            <person name="Zhang C."/>
            <person name="Zhang Y."/>
            <person name="Zeng L."/>
            <person name="Zhu Y."/>
            <person name="He P."/>
            <person name="Dong K."/>
            <person name="Pal U."/>
            <person name="Guo X."/>
            <person name="Qin J."/>
        </authorList>
    </citation>
    <scope>NUCLEOTIDE SEQUENCE [LARGE SCALE GENOMIC DNA]</scope>
    <source>
        <strain evidence="1 2">56604</strain>
    </source>
</reference>
<evidence type="ECO:0000313" key="2">
    <source>
        <dbReference type="Proteomes" id="UP000058857"/>
    </source>
</evidence>
<sequence>MFVHSYRSSYDSKVLGQVPKLNLRLLIKSILELLKNSIVKFHKLLRSTIY</sequence>